<evidence type="ECO:0000256" key="4">
    <source>
        <dbReference type="ARBA" id="ARBA00022597"/>
    </source>
</evidence>
<evidence type="ECO:0000256" key="2">
    <source>
        <dbReference type="ARBA" id="ARBA00022448"/>
    </source>
</evidence>
<name>A0A841C8Q9_9LACT</name>
<dbReference type="AlphaFoldDB" id="A0A841C8Q9"/>
<proteinExistence type="predicted"/>
<comment type="subcellular location">
    <subcellularLocation>
        <location evidence="1">Cytoplasm</location>
    </subcellularLocation>
</comment>
<accession>A0A841C8Q9</accession>
<dbReference type="SUPFAM" id="SSF53062">
    <property type="entry name" value="PTS system fructose IIA component-like"/>
    <property type="match status" value="1"/>
</dbReference>
<dbReference type="GO" id="GO:0009401">
    <property type="term" value="P:phosphoenolpyruvate-dependent sugar phosphotransferase system"/>
    <property type="evidence" value="ECO:0007669"/>
    <property type="project" value="UniProtKB-KW"/>
</dbReference>
<feature type="domain" description="PTS EIIA type-4" evidence="8">
    <location>
        <begin position="3"/>
        <end position="127"/>
    </location>
</feature>
<reference evidence="9 10" key="1">
    <citation type="submission" date="2020-08" db="EMBL/GenBank/DDBJ databases">
        <title>Genomic Encyclopedia of Type Strains, Phase IV (KMG-IV): sequencing the most valuable type-strain genomes for metagenomic binning, comparative biology and taxonomic classification.</title>
        <authorList>
            <person name="Goeker M."/>
        </authorList>
    </citation>
    <scope>NUCLEOTIDE SEQUENCE [LARGE SCALE GENOMIC DNA]</scope>
    <source>
        <strain evidence="9 10">DSM 14925</strain>
    </source>
</reference>
<evidence type="ECO:0000313" key="9">
    <source>
        <dbReference type="EMBL" id="MBB5887941.1"/>
    </source>
</evidence>
<evidence type="ECO:0000256" key="5">
    <source>
        <dbReference type="ARBA" id="ARBA00022679"/>
    </source>
</evidence>
<dbReference type="RefSeq" id="WP_183539552.1">
    <property type="nucleotide sequence ID" value="NZ_JACHHV010000011.1"/>
</dbReference>
<dbReference type="InterPro" id="IPR004701">
    <property type="entry name" value="PTS_EIIA_man-typ"/>
</dbReference>
<keyword evidence="6" id="KW-0598">Phosphotransferase system</keyword>
<dbReference type="Proteomes" id="UP000562464">
    <property type="component" value="Unassembled WGS sequence"/>
</dbReference>
<keyword evidence="3" id="KW-0963">Cytoplasm</keyword>
<evidence type="ECO:0000259" key="8">
    <source>
        <dbReference type="PROSITE" id="PS51096"/>
    </source>
</evidence>
<dbReference type="Pfam" id="PF03610">
    <property type="entry name" value="EIIA-man"/>
    <property type="match status" value="1"/>
</dbReference>
<dbReference type="PANTHER" id="PTHR33799:SF1">
    <property type="entry name" value="PTS SYSTEM MANNOSE-SPECIFIC EIIAB COMPONENT-RELATED"/>
    <property type="match status" value="1"/>
</dbReference>
<keyword evidence="4" id="KW-0762">Sugar transport</keyword>
<sequence>MENRALLIITHGQFGIELVKSAEMIMGPQEDIKALALKPGDSVEDLRSEASLVVENYINEGKKVYVLCDLLGGSPSNVALYLLSKGVEKIFTGVNMPMLIEMLTFYKTAEDSEVLLNTVKNTAEEGIQLIDISFLKRGR</sequence>
<dbReference type="GO" id="GO:0016020">
    <property type="term" value="C:membrane"/>
    <property type="evidence" value="ECO:0007669"/>
    <property type="project" value="InterPro"/>
</dbReference>
<dbReference type="PROSITE" id="PS51096">
    <property type="entry name" value="PTS_EIIA_TYPE_4"/>
    <property type="match status" value="1"/>
</dbReference>
<evidence type="ECO:0000313" key="10">
    <source>
        <dbReference type="Proteomes" id="UP000562464"/>
    </source>
</evidence>
<protein>
    <submittedName>
        <fullName evidence="9">PTS system mannose-specific IIA component</fullName>
    </submittedName>
</protein>
<evidence type="ECO:0000256" key="3">
    <source>
        <dbReference type="ARBA" id="ARBA00022490"/>
    </source>
</evidence>
<comment type="caution">
    <text evidence="9">The sequence shown here is derived from an EMBL/GenBank/DDBJ whole genome shotgun (WGS) entry which is preliminary data.</text>
</comment>
<dbReference type="CDD" id="cd00006">
    <property type="entry name" value="PTS_IIA_man"/>
    <property type="match status" value="1"/>
</dbReference>
<dbReference type="GO" id="GO:0005737">
    <property type="term" value="C:cytoplasm"/>
    <property type="evidence" value="ECO:0007669"/>
    <property type="project" value="UniProtKB-SubCell"/>
</dbReference>
<gene>
    <name evidence="9" type="ORF">HNQ37_000831</name>
</gene>
<dbReference type="InterPro" id="IPR033887">
    <property type="entry name" value="PTS_IIA_man"/>
</dbReference>
<dbReference type="EMBL" id="JACHHV010000011">
    <property type="protein sequence ID" value="MBB5887941.1"/>
    <property type="molecule type" value="Genomic_DNA"/>
</dbReference>
<dbReference type="GO" id="GO:0016301">
    <property type="term" value="F:kinase activity"/>
    <property type="evidence" value="ECO:0007669"/>
    <property type="project" value="UniProtKB-KW"/>
</dbReference>
<dbReference type="InterPro" id="IPR036662">
    <property type="entry name" value="PTS_EIIA_man-typ_sf"/>
</dbReference>
<evidence type="ECO:0000256" key="7">
    <source>
        <dbReference type="ARBA" id="ARBA00022777"/>
    </source>
</evidence>
<keyword evidence="10" id="KW-1185">Reference proteome</keyword>
<keyword evidence="7" id="KW-0418">Kinase</keyword>
<dbReference type="PANTHER" id="PTHR33799">
    <property type="entry name" value="PTS PERMEASE-RELATED-RELATED"/>
    <property type="match status" value="1"/>
</dbReference>
<dbReference type="Gene3D" id="3.40.50.510">
    <property type="entry name" value="Phosphotransferase system, mannose-type IIA component"/>
    <property type="match status" value="1"/>
</dbReference>
<organism evidence="9 10">
    <name type="scientific">Lactovum miscens</name>
    <dbReference type="NCBI Taxonomy" id="190387"/>
    <lineage>
        <taxon>Bacteria</taxon>
        <taxon>Bacillati</taxon>
        <taxon>Bacillota</taxon>
        <taxon>Bacilli</taxon>
        <taxon>Lactobacillales</taxon>
        <taxon>Streptococcaceae</taxon>
        <taxon>Lactovum</taxon>
    </lineage>
</organism>
<keyword evidence="2" id="KW-0813">Transport</keyword>
<evidence type="ECO:0000256" key="1">
    <source>
        <dbReference type="ARBA" id="ARBA00004496"/>
    </source>
</evidence>
<keyword evidence="5" id="KW-0808">Transferase</keyword>
<evidence type="ECO:0000256" key="6">
    <source>
        <dbReference type="ARBA" id="ARBA00022683"/>
    </source>
</evidence>
<dbReference type="InterPro" id="IPR051471">
    <property type="entry name" value="Bacterial_PTS_sugar_comp"/>
</dbReference>